<reference evidence="3 4" key="1">
    <citation type="submission" date="2018-08" db="EMBL/GenBank/DDBJ databases">
        <title>Paenibacillus sp. M4BSY-1, whole genome shotgun sequence.</title>
        <authorList>
            <person name="Tuo L."/>
        </authorList>
    </citation>
    <scope>NUCLEOTIDE SEQUENCE [LARGE SCALE GENOMIC DNA]</scope>
    <source>
        <strain evidence="3 4">M4BSY-1</strain>
    </source>
</reference>
<evidence type="ECO:0000256" key="1">
    <source>
        <dbReference type="SAM" id="SignalP"/>
    </source>
</evidence>
<feature type="signal peptide" evidence="1">
    <location>
        <begin position="1"/>
        <end position="25"/>
    </location>
</feature>
<sequence>MNFKKVAIWLMLLSLCGGTIIFANAAAQKVRVLINGTELDSGGIIVDGTTYLPLRQVAGSMQAIVEWDNASKRATVYKPNVHMFMYQGNSPFGVVNKGFSGKIKVFSQIDNLQTDIKSVKVTITDPSGKEKLIQSENVTSSNNFWFVTEEFDYKFDAVGQYAVRFYMKVTDADDWTVVSEKEIPSIVPKNNK</sequence>
<proteinExistence type="predicted"/>
<dbReference type="OrthoDB" id="2677881at2"/>
<evidence type="ECO:0000313" key="3">
    <source>
        <dbReference type="EMBL" id="REK76332.1"/>
    </source>
</evidence>
<protein>
    <submittedName>
        <fullName evidence="3">Copper amine oxidase</fullName>
    </submittedName>
</protein>
<dbReference type="InterPro" id="IPR036582">
    <property type="entry name" value="Mao_N_sf"/>
</dbReference>
<dbReference type="Proteomes" id="UP000261905">
    <property type="component" value="Unassembled WGS sequence"/>
</dbReference>
<dbReference type="InterPro" id="IPR012854">
    <property type="entry name" value="Cu_amine_oxidase-like_N"/>
</dbReference>
<evidence type="ECO:0000259" key="2">
    <source>
        <dbReference type="Pfam" id="PF07833"/>
    </source>
</evidence>
<feature type="chain" id="PRO_5016812763" evidence="1">
    <location>
        <begin position="26"/>
        <end position="192"/>
    </location>
</feature>
<dbReference type="EMBL" id="QUBQ01000001">
    <property type="protein sequence ID" value="REK76332.1"/>
    <property type="molecule type" value="Genomic_DNA"/>
</dbReference>
<feature type="domain" description="Copper amine oxidase-like N-terminal" evidence="2">
    <location>
        <begin position="34"/>
        <end position="96"/>
    </location>
</feature>
<dbReference type="Pfam" id="PF07833">
    <property type="entry name" value="Cu_amine_oxidN1"/>
    <property type="match status" value="1"/>
</dbReference>
<comment type="caution">
    <text evidence="3">The sequence shown here is derived from an EMBL/GenBank/DDBJ whole genome shotgun (WGS) entry which is preliminary data.</text>
</comment>
<dbReference type="SUPFAM" id="SSF55383">
    <property type="entry name" value="Copper amine oxidase, domain N"/>
    <property type="match status" value="1"/>
</dbReference>
<name>A0A371PJE8_9BACL</name>
<organism evidence="3 4">
    <name type="scientific">Paenibacillus paeoniae</name>
    <dbReference type="NCBI Taxonomy" id="2292705"/>
    <lineage>
        <taxon>Bacteria</taxon>
        <taxon>Bacillati</taxon>
        <taxon>Bacillota</taxon>
        <taxon>Bacilli</taxon>
        <taxon>Bacillales</taxon>
        <taxon>Paenibacillaceae</taxon>
        <taxon>Paenibacillus</taxon>
    </lineage>
</organism>
<dbReference type="AlphaFoldDB" id="A0A371PJE8"/>
<accession>A0A371PJE8</accession>
<evidence type="ECO:0000313" key="4">
    <source>
        <dbReference type="Proteomes" id="UP000261905"/>
    </source>
</evidence>
<gene>
    <name evidence="3" type="ORF">DX130_04605</name>
</gene>
<keyword evidence="4" id="KW-1185">Reference proteome</keyword>
<keyword evidence="1" id="KW-0732">Signal</keyword>
<dbReference type="RefSeq" id="WP_116043212.1">
    <property type="nucleotide sequence ID" value="NZ_QUBQ01000001.1"/>
</dbReference>